<keyword evidence="3" id="KW-0813">Transport</keyword>
<dbReference type="AlphaFoldDB" id="A0A8H7MF85"/>
<sequence length="243" mass="27197">MRAASRLFAAVKPGQFLEAGAPTGLTGLATHPSPRSTLLHHYNGTLTKLQQIPESSVYRQSTEALTRHRLAIVEASKPKGWDAWQERILSQIADDPEHFHTIRSEGGTTVVLPRVQNVDHGQNRKAEWDGELAQSFPEGIRTQRERRKDVKAMKGDKDYKPERTFSPTEFAPEPQYTIEAISDLESKIGAGLIEEVIQVAEAEHNLVDEMVKSSVWEPLEEPIPEGQWSYAERGTHTGTTQKP</sequence>
<reference evidence="10" key="2">
    <citation type="submission" date="2020-09" db="EMBL/GenBank/DDBJ databases">
        <title>Reference genome assembly for Australian Ascochyta lentis isolate Al4.</title>
        <authorList>
            <person name="Lee R.C."/>
            <person name="Farfan-Caceres L.M."/>
            <person name="Debler J.W."/>
            <person name="Williams A.H."/>
            <person name="Henares B.M."/>
        </authorList>
    </citation>
    <scope>NUCLEOTIDE SEQUENCE</scope>
    <source>
        <strain evidence="10">Al4</strain>
    </source>
</reference>
<evidence type="ECO:0000313" key="11">
    <source>
        <dbReference type="Proteomes" id="UP000651452"/>
    </source>
</evidence>
<reference evidence="10" key="1">
    <citation type="submission" date="2018-12" db="EMBL/GenBank/DDBJ databases">
        <authorList>
            <person name="Syme R.A."/>
            <person name="Farfan-Caceres L."/>
            <person name="Lichtenzveig J."/>
        </authorList>
    </citation>
    <scope>NUCLEOTIDE SEQUENCE</scope>
    <source>
        <strain evidence="10">Al4</strain>
    </source>
</reference>
<dbReference type="PANTHER" id="PTHR12653:SF0">
    <property type="entry name" value="NADH DEHYDROGENASE [UBIQUINONE] 1 ALPHA SUBCOMPLEX SUBUNIT 5"/>
    <property type="match status" value="1"/>
</dbReference>
<keyword evidence="5" id="KW-0999">Mitochondrion inner membrane</keyword>
<comment type="caution">
    <text evidence="10">The sequence shown here is derived from an EMBL/GenBank/DDBJ whole genome shotgun (WGS) entry which is preliminary data.</text>
</comment>
<feature type="compositionally biased region" description="Basic and acidic residues" evidence="9">
    <location>
        <begin position="143"/>
        <end position="163"/>
    </location>
</feature>
<name>A0A8H7MF85_9PLEO</name>
<keyword evidence="11" id="KW-1185">Reference proteome</keyword>
<dbReference type="Pfam" id="PF04716">
    <property type="entry name" value="ETC_C1_NDUFA5"/>
    <property type="match status" value="1"/>
</dbReference>
<keyword evidence="7" id="KW-0496">Mitochondrion</keyword>
<evidence type="ECO:0000256" key="3">
    <source>
        <dbReference type="ARBA" id="ARBA00022448"/>
    </source>
</evidence>
<evidence type="ECO:0000256" key="2">
    <source>
        <dbReference type="ARBA" id="ARBA00010261"/>
    </source>
</evidence>
<dbReference type="GO" id="GO:0005743">
    <property type="term" value="C:mitochondrial inner membrane"/>
    <property type="evidence" value="ECO:0007669"/>
    <property type="project" value="UniProtKB-SubCell"/>
</dbReference>
<evidence type="ECO:0000256" key="5">
    <source>
        <dbReference type="ARBA" id="ARBA00022792"/>
    </source>
</evidence>
<dbReference type="PANTHER" id="PTHR12653">
    <property type="entry name" value="NADH-UBIQUINONE OXIDOREDUCTASE 13 KD-B SUBUNIT"/>
    <property type="match status" value="1"/>
</dbReference>
<dbReference type="InterPro" id="IPR006806">
    <property type="entry name" value="NDUFA5"/>
</dbReference>
<organism evidence="10 11">
    <name type="scientific">Ascochyta lentis</name>
    <dbReference type="NCBI Taxonomy" id="205686"/>
    <lineage>
        <taxon>Eukaryota</taxon>
        <taxon>Fungi</taxon>
        <taxon>Dikarya</taxon>
        <taxon>Ascomycota</taxon>
        <taxon>Pezizomycotina</taxon>
        <taxon>Dothideomycetes</taxon>
        <taxon>Pleosporomycetidae</taxon>
        <taxon>Pleosporales</taxon>
        <taxon>Pleosporineae</taxon>
        <taxon>Didymellaceae</taxon>
        <taxon>Ascochyta</taxon>
    </lineage>
</organism>
<gene>
    <name evidence="10" type="ORF">EKO04_007924</name>
</gene>
<keyword evidence="8" id="KW-0472">Membrane</keyword>
<evidence type="ECO:0000256" key="9">
    <source>
        <dbReference type="SAM" id="MobiDB-lite"/>
    </source>
</evidence>
<dbReference type="EMBL" id="RZGK01000014">
    <property type="protein sequence ID" value="KAF9694164.1"/>
    <property type="molecule type" value="Genomic_DNA"/>
</dbReference>
<feature type="region of interest" description="Disordered" evidence="9">
    <location>
        <begin position="143"/>
        <end position="169"/>
    </location>
</feature>
<evidence type="ECO:0000313" key="10">
    <source>
        <dbReference type="EMBL" id="KAF9694164.1"/>
    </source>
</evidence>
<dbReference type="OrthoDB" id="286811at2759"/>
<evidence type="ECO:0000256" key="1">
    <source>
        <dbReference type="ARBA" id="ARBA00004443"/>
    </source>
</evidence>
<evidence type="ECO:0000256" key="6">
    <source>
        <dbReference type="ARBA" id="ARBA00022982"/>
    </source>
</evidence>
<evidence type="ECO:0000256" key="7">
    <source>
        <dbReference type="ARBA" id="ARBA00023128"/>
    </source>
</evidence>
<keyword evidence="6" id="KW-0249">Electron transport</keyword>
<dbReference type="GO" id="GO:0022904">
    <property type="term" value="P:respiratory electron transport chain"/>
    <property type="evidence" value="ECO:0007669"/>
    <property type="project" value="InterPro"/>
</dbReference>
<keyword evidence="4" id="KW-0679">Respiratory chain</keyword>
<evidence type="ECO:0000256" key="8">
    <source>
        <dbReference type="ARBA" id="ARBA00023136"/>
    </source>
</evidence>
<comment type="subcellular location">
    <subcellularLocation>
        <location evidence="1">Mitochondrion inner membrane</location>
        <topology evidence="1">Peripheral membrane protein</topology>
        <orientation evidence="1">Matrix side</orientation>
    </subcellularLocation>
</comment>
<comment type="similarity">
    <text evidence="2">Belongs to the complex I NDUFA5 subunit family.</text>
</comment>
<dbReference type="Proteomes" id="UP000651452">
    <property type="component" value="Unassembled WGS sequence"/>
</dbReference>
<evidence type="ECO:0000256" key="4">
    <source>
        <dbReference type="ARBA" id="ARBA00022660"/>
    </source>
</evidence>
<protein>
    <submittedName>
        <fullName evidence="10">Uncharacterized protein</fullName>
    </submittedName>
</protein>
<proteinExistence type="inferred from homology"/>
<accession>A0A8H7MF85</accession>